<dbReference type="SUPFAM" id="SSF53474">
    <property type="entry name" value="alpha/beta-Hydrolases"/>
    <property type="match status" value="1"/>
</dbReference>
<feature type="disulfide bond" evidence="14">
    <location>
        <begin position="65"/>
        <end position="78"/>
    </location>
</feature>
<dbReference type="SMR" id="A0A1S6YJF3"/>
<dbReference type="InterPro" id="IPR000675">
    <property type="entry name" value="Cutinase/axe"/>
</dbReference>
<name>A0A1S6YJF3_MALCI</name>
<sequence>MKIQFVISALAGIAAASPVAVEKRQIFGPGDNDLRDGPCKDITFIFARGSTEPGLMGITVGPDTCDELNREFRGRVACQGVGPRYEASLAGNFLPRGTTQAAIDEAAELFNLAHTKCPNTQIVGGGYSQGAAVMHGAIPGLSNAVKDQIKGVVLYGDTRNEQDGGRIPNFPTDKTNIICNPGDLVCDGTLILTAAHFTYGTRVRGAVDWLEDRLS</sequence>
<dbReference type="GO" id="GO:0005576">
    <property type="term" value="C:extracellular region"/>
    <property type="evidence" value="ECO:0007669"/>
    <property type="project" value="UniProtKB-SubCell"/>
</dbReference>
<dbReference type="PDB" id="5X88">
    <property type="method" value="X-ray"/>
    <property type="resolution" value="1.76 A"/>
    <property type="chains" value="A=17-215"/>
</dbReference>
<dbReference type="PANTHER" id="PTHR48250:SF3">
    <property type="entry name" value="CUTINASE 1-RELATED"/>
    <property type="match status" value="1"/>
</dbReference>
<comment type="similarity">
    <text evidence="2 12">Belongs to the cutinase family.</text>
</comment>
<keyword evidence="6 12" id="KW-0732">Signal</keyword>
<dbReference type="ESTHER" id="malci-a0a1s6yjf3">
    <property type="family name" value="Cutinase"/>
</dbReference>
<evidence type="ECO:0000313" key="13">
    <source>
        <dbReference type="EMBL" id="AQX45470.1"/>
    </source>
</evidence>
<evidence type="ECO:0000256" key="6">
    <source>
        <dbReference type="ARBA" id="ARBA00022729"/>
    </source>
</evidence>
<proteinExistence type="evidence at protein level"/>
<evidence type="ECO:0000256" key="10">
    <source>
        <dbReference type="PIRSR" id="PIRSR611150-1"/>
    </source>
</evidence>
<evidence type="ECO:0000256" key="12">
    <source>
        <dbReference type="RuleBase" id="RU361263"/>
    </source>
</evidence>
<dbReference type="PANTHER" id="PTHR48250">
    <property type="entry name" value="CUTINASE 2-RELATED"/>
    <property type="match status" value="1"/>
</dbReference>
<dbReference type="EC" id="3.1.1.74" evidence="3 12"/>
<dbReference type="PROSITE" id="PS00155">
    <property type="entry name" value="CUTINASE_1"/>
    <property type="match status" value="1"/>
</dbReference>
<feature type="active site" description="Proton donor/acceptor" evidence="10">
    <location>
        <position position="196"/>
    </location>
</feature>
<evidence type="ECO:0000256" key="7">
    <source>
        <dbReference type="ARBA" id="ARBA00022801"/>
    </source>
</evidence>
<evidence type="ECO:0007829" key="14">
    <source>
        <dbReference type="PDB" id="5X88"/>
    </source>
</evidence>
<dbReference type="BRENDA" id="3.1.1.74">
    <property type="organism ID" value="3162"/>
</dbReference>
<dbReference type="Pfam" id="PF01083">
    <property type="entry name" value="Cutinase"/>
    <property type="match status" value="1"/>
</dbReference>
<evidence type="ECO:0000256" key="3">
    <source>
        <dbReference type="ARBA" id="ARBA00013095"/>
    </source>
</evidence>
<keyword evidence="8 11" id="KW-1015">Disulfide bond</keyword>
<dbReference type="PROSITE" id="PS00931">
    <property type="entry name" value="CUTINASE_2"/>
    <property type="match status" value="1"/>
</dbReference>
<evidence type="ECO:0000256" key="2">
    <source>
        <dbReference type="ARBA" id="ARBA00007534"/>
    </source>
</evidence>
<reference evidence="13" key="2">
    <citation type="submission" date="2017-04" db="EMBL/GenBank/DDBJ databases">
        <authorList>
            <person name="Afonso C.L."/>
            <person name="Miller P.J."/>
            <person name="Scott M.A."/>
            <person name="Spackman E."/>
            <person name="Goraichik I."/>
            <person name="Dimitrov K.M."/>
            <person name="Suarez D.L."/>
            <person name="Swayne D.E."/>
        </authorList>
    </citation>
    <scope>NUCLEOTIDE SEQUENCE</scope>
    <source>
        <strain evidence="13">S168</strain>
    </source>
</reference>
<evidence type="ECO:0000256" key="8">
    <source>
        <dbReference type="ARBA" id="ARBA00023157"/>
    </source>
</evidence>
<feature type="signal peptide" evidence="12">
    <location>
        <begin position="1"/>
        <end position="16"/>
    </location>
</feature>
<feature type="active site" evidence="10">
    <location>
        <position position="183"/>
    </location>
</feature>
<evidence type="ECO:0000256" key="4">
    <source>
        <dbReference type="ARBA" id="ARBA00022487"/>
    </source>
</evidence>
<dbReference type="PRINTS" id="PR00129">
    <property type="entry name" value="CUTINASE"/>
</dbReference>
<comment type="subcellular location">
    <subcellularLocation>
        <location evidence="1 12">Secreted</location>
    </subcellularLocation>
</comment>
<keyword evidence="4 12" id="KW-0719">Serine esterase</keyword>
<accession>A0A1S6YJF3</accession>
<dbReference type="Gene3D" id="3.40.50.1820">
    <property type="entry name" value="alpha/beta hydrolase"/>
    <property type="match status" value="1"/>
</dbReference>
<keyword evidence="5 12" id="KW-0964">Secreted</keyword>
<feature type="disulfide bond" evidence="11 14">
    <location>
        <begin position="39"/>
        <end position="117"/>
    </location>
</feature>
<dbReference type="PDBsum" id="5X88"/>
<dbReference type="GO" id="GO:0016052">
    <property type="term" value="P:carbohydrate catabolic process"/>
    <property type="evidence" value="ECO:0007669"/>
    <property type="project" value="TreeGrafter"/>
</dbReference>
<protein>
    <recommendedName>
        <fullName evidence="3 12">Cutinase</fullName>
        <ecNumber evidence="3 12">3.1.1.74</ecNumber>
    </recommendedName>
</protein>
<dbReference type="AlphaFoldDB" id="A0A1S6YJF3"/>
<evidence type="ECO:0000256" key="11">
    <source>
        <dbReference type="PIRSR" id="PIRSR611150-2"/>
    </source>
</evidence>
<feature type="active site" description="Nucleophile" evidence="10">
    <location>
        <position position="128"/>
    </location>
</feature>
<dbReference type="InterPro" id="IPR043579">
    <property type="entry name" value="CUTINASE_2"/>
</dbReference>
<evidence type="ECO:0000256" key="1">
    <source>
        <dbReference type="ARBA" id="ARBA00004613"/>
    </source>
</evidence>
<dbReference type="FunFam" id="3.40.50.1820:FF:000235">
    <property type="entry name" value="Cutinase 1"/>
    <property type="match status" value="1"/>
</dbReference>
<dbReference type="GO" id="GO:0050525">
    <property type="term" value="F:cutinase activity"/>
    <property type="evidence" value="ECO:0007669"/>
    <property type="project" value="UniProtKB-UniRule"/>
</dbReference>
<evidence type="ECO:0000256" key="5">
    <source>
        <dbReference type="ARBA" id="ARBA00022525"/>
    </source>
</evidence>
<dbReference type="InterPro" id="IPR043580">
    <property type="entry name" value="CUTINASE_1"/>
</dbReference>
<keyword evidence="14" id="KW-0002">3D-structure</keyword>
<comment type="catalytic activity">
    <reaction evidence="9 12">
        <text>cutin + H2O = cutin monomers.</text>
        <dbReference type="EC" id="3.1.1.74"/>
    </reaction>
</comment>
<dbReference type="InterPro" id="IPR011150">
    <property type="entry name" value="Cutinase_monf"/>
</dbReference>
<keyword evidence="7 12" id="KW-0378">Hydrolase</keyword>
<comment type="function">
    <text evidence="12">Catalyzes the hydrolysis of complex carboxylic polyesters found in the cell wall of plants. Degrades cutin, a macromolecule that forms the structure of the plant cuticle.</text>
</comment>
<feature type="chain" id="PRO_5011825153" description="Cutinase" evidence="12">
    <location>
        <begin position="17"/>
        <end position="215"/>
    </location>
</feature>
<feature type="disulfide bond" evidence="11">
    <location>
        <begin position="179"/>
        <end position="186"/>
    </location>
</feature>
<dbReference type="SMART" id="SM01110">
    <property type="entry name" value="Cutinase"/>
    <property type="match status" value="1"/>
</dbReference>
<dbReference type="EMBL" id="KY568910">
    <property type="protein sequence ID" value="AQX45470.1"/>
    <property type="molecule type" value="Genomic_DNA"/>
</dbReference>
<dbReference type="InterPro" id="IPR029058">
    <property type="entry name" value="AB_hydrolase_fold"/>
</dbReference>
<reference evidence="14" key="1">
    <citation type="journal article" date="2017" name="Biotechnol. Biofuels">
        <title>High-level expression and characterization of a novel cutinase from &lt;i&gt;Malbranchea cinnamomea&lt;/i&gt; suitable for butyl butyrate production.</title>
        <authorList>
            <person name="Duan X."/>
            <person name="Liu Y."/>
            <person name="You X."/>
            <person name="Jiang Z."/>
            <person name="Yang S."/>
            <person name="Yang S."/>
        </authorList>
    </citation>
    <scope>X-RAY CRYSTALLOGRAPHY (1.76 ANGSTROMS) OF 17-215</scope>
    <scope>DISULFIDE BONDS</scope>
</reference>
<organism evidence="13">
    <name type="scientific">Malbranchea cinnamomea</name>
    <name type="common">Thermophilic fungus</name>
    <name type="synonym">Malbranchea sulfurea</name>
    <dbReference type="NCBI Taxonomy" id="5041"/>
    <lineage>
        <taxon>Eukaryota</taxon>
        <taxon>Fungi</taxon>
        <taxon>Dikarya</taxon>
        <taxon>Ascomycota</taxon>
        <taxon>Pezizomycotina</taxon>
        <taxon>Eurotiomycetes</taxon>
        <taxon>Eurotiomycetidae</taxon>
        <taxon>Onygenales</taxon>
        <taxon>Malbrancheaceae</taxon>
        <taxon>Malbranchea</taxon>
    </lineage>
</organism>
<evidence type="ECO:0000256" key="9">
    <source>
        <dbReference type="ARBA" id="ARBA00034045"/>
    </source>
</evidence>